<organism evidence="9 10">
    <name type="scientific">Actinomyces viscosus</name>
    <dbReference type="NCBI Taxonomy" id="1656"/>
    <lineage>
        <taxon>Bacteria</taxon>
        <taxon>Bacillati</taxon>
        <taxon>Actinomycetota</taxon>
        <taxon>Actinomycetes</taxon>
        <taxon>Actinomycetales</taxon>
        <taxon>Actinomycetaceae</taxon>
        <taxon>Actinomyces</taxon>
    </lineage>
</organism>
<dbReference type="KEGG" id="avc:NCTC10951_02526"/>
<name>A0A3S4VFK2_ACTVI</name>
<dbReference type="AlphaFoldDB" id="A0A3S4VFK2"/>
<dbReference type="EMBL" id="LR134477">
    <property type="protein sequence ID" value="VEI18089.1"/>
    <property type="molecule type" value="Genomic_DNA"/>
</dbReference>
<comment type="subcellular location">
    <subcellularLocation>
        <location evidence="1">Cell membrane</location>
        <topology evidence="1">Single-pass membrane protein</topology>
    </subcellularLocation>
</comment>
<evidence type="ECO:0000313" key="9">
    <source>
        <dbReference type="EMBL" id="VEI18089.1"/>
    </source>
</evidence>
<evidence type="ECO:0000256" key="7">
    <source>
        <dbReference type="SAM" id="Phobius"/>
    </source>
</evidence>
<dbReference type="InterPro" id="IPR007168">
    <property type="entry name" value="Phageshock_PspC_N"/>
</dbReference>
<keyword evidence="5 7" id="KW-0472">Membrane</keyword>
<dbReference type="GO" id="GO:0005886">
    <property type="term" value="C:plasma membrane"/>
    <property type="evidence" value="ECO:0007669"/>
    <property type="project" value="UniProtKB-SubCell"/>
</dbReference>
<feature type="compositionally biased region" description="Polar residues" evidence="6">
    <location>
        <begin position="22"/>
        <end position="42"/>
    </location>
</feature>
<sequence>MLPDGGRRTVFARLVDMTQQQYPGQFSQSARNESDAGSSSGRTGEFGRFRSSLPRRSRKHRILGGVCGGLAEAWGMPVTAVRIGAILACLLPGPMFLVYIAAWCLMLDEPAPAQY</sequence>
<dbReference type="InterPro" id="IPR052027">
    <property type="entry name" value="PspC"/>
</dbReference>
<keyword evidence="3 7" id="KW-0812">Transmembrane</keyword>
<evidence type="ECO:0000256" key="3">
    <source>
        <dbReference type="ARBA" id="ARBA00022692"/>
    </source>
</evidence>
<dbReference type="PANTHER" id="PTHR33885">
    <property type="entry name" value="PHAGE SHOCK PROTEIN C"/>
    <property type="match status" value="1"/>
</dbReference>
<evidence type="ECO:0000259" key="8">
    <source>
        <dbReference type="Pfam" id="PF04024"/>
    </source>
</evidence>
<protein>
    <submittedName>
        <fullName evidence="9">Phage shock protein C</fullName>
    </submittedName>
</protein>
<evidence type="ECO:0000256" key="4">
    <source>
        <dbReference type="ARBA" id="ARBA00022989"/>
    </source>
</evidence>
<feature type="transmembrane region" description="Helical" evidence="7">
    <location>
        <begin position="83"/>
        <end position="107"/>
    </location>
</feature>
<accession>A0A3S4VFK2</accession>
<gene>
    <name evidence="9" type="ORF">NCTC10951_02526</name>
</gene>
<dbReference type="PANTHER" id="PTHR33885:SF3">
    <property type="entry name" value="PHAGE SHOCK PROTEIN C"/>
    <property type="match status" value="1"/>
</dbReference>
<reference evidence="9 10" key="1">
    <citation type="submission" date="2018-12" db="EMBL/GenBank/DDBJ databases">
        <authorList>
            <consortium name="Pathogen Informatics"/>
        </authorList>
    </citation>
    <scope>NUCLEOTIDE SEQUENCE [LARGE SCALE GENOMIC DNA]</scope>
    <source>
        <strain evidence="9 10">NCTC10951</strain>
    </source>
</reference>
<evidence type="ECO:0000256" key="1">
    <source>
        <dbReference type="ARBA" id="ARBA00004162"/>
    </source>
</evidence>
<evidence type="ECO:0000313" key="10">
    <source>
        <dbReference type="Proteomes" id="UP000268658"/>
    </source>
</evidence>
<keyword evidence="4 7" id="KW-1133">Transmembrane helix</keyword>
<evidence type="ECO:0000256" key="6">
    <source>
        <dbReference type="SAM" id="MobiDB-lite"/>
    </source>
</evidence>
<evidence type="ECO:0000256" key="2">
    <source>
        <dbReference type="ARBA" id="ARBA00022475"/>
    </source>
</evidence>
<dbReference type="Pfam" id="PF04024">
    <property type="entry name" value="PspC"/>
    <property type="match status" value="1"/>
</dbReference>
<feature type="region of interest" description="Disordered" evidence="6">
    <location>
        <begin position="22"/>
        <end position="55"/>
    </location>
</feature>
<proteinExistence type="predicted"/>
<keyword evidence="2" id="KW-1003">Cell membrane</keyword>
<feature type="domain" description="Phage shock protein PspC N-terminal" evidence="8">
    <location>
        <begin position="55"/>
        <end position="106"/>
    </location>
</feature>
<dbReference type="Proteomes" id="UP000268658">
    <property type="component" value="Chromosome"/>
</dbReference>
<evidence type="ECO:0000256" key="5">
    <source>
        <dbReference type="ARBA" id="ARBA00023136"/>
    </source>
</evidence>